<evidence type="ECO:0000256" key="4">
    <source>
        <dbReference type="HAMAP-Rule" id="MF_03135"/>
    </source>
</evidence>
<dbReference type="Proteomes" id="UP000268350">
    <property type="component" value="Unassembled WGS sequence"/>
</dbReference>
<dbReference type="Pfam" id="PF25025">
    <property type="entry name" value="EF-Ts_N"/>
    <property type="match status" value="1"/>
</dbReference>
<comment type="function">
    <text evidence="4">Associates with the EF-Tu.GDP complex and induces the exchange of GDP to GTP. It remains bound to the aminoacyl-tRNA.EF-Tu.GTP complex up to the GTP hydrolysis stage on the ribosome.</text>
</comment>
<keyword evidence="2 4" id="KW-0251">Elongation factor</keyword>
<dbReference type="AlphaFoldDB" id="A0A3B0K922"/>
<keyword evidence="4" id="KW-0496">Mitochondrion</keyword>
<comment type="subcellular location">
    <subcellularLocation>
        <location evidence="4">Mitochondrion</location>
    </subcellularLocation>
</comment>
<evidence type="ECO:0000256" key="1">
    <source>
        <dbReference type="ARBA" id="ARBA00005532"/>
    </source>
</evidence>
<evidence type="ECO:0000256" key="3">
    <source>
        <dbReference type="ARBA" id="ARBA00022917"/>
    </source>
</evidence>
<dbReference type="STRING" id="7266.A0A3B0K922"/>
<dbReference type="GO" id="GO:0070125">
    <property type="term" value="P:mitochondrial translational elongation"/>
    <property type="evidence" value="ECO:0007669"/>
    <property type="project" value="TreeGrafter"/>
</dbReference>
<dbReference type="HAMAP" id="MF_00050">
    <property type="entry name" value="EF_Ts"/>
    <property type="match status" value="1"/>
</dbReference>
<dbReference type="CDD" id="cd14275">
    <property type="entry name" value="UBA_EF-Ts"/>
    <property type="match status" value="1"/>
</dbReference>
<evidence type="ECO:0000259" key="5">
    <source>
        <dbReference type="Pfam" id="PF00889"/>
    </source>
</evidence>
<dbReference type="Gene3D" id="3.30.479.20">
    <property type="entry name" value="Elongation factor Ts, dimerisation domain"/>
    <property type="match status" value="2"/>
</dbReference>
<dbReference type="GO" id="GO:0005739">
    <property type="term" value="C:mitochondrion"/>
    <property type="evidence" value="ECO:0007669"/>
    <property type="project" value="UniProtKB-SubCell"/>
</dbReference>
<organism evidence="6 7">
    <name type="scientific">Drosophila guanche</name>
    <name type="common">Fruit fly</name>
    <dbReference type="NCBI Taxonomy" id="7266"/>
    <lineage>
        <taxon>Eukaryota</taxon>
        <taxon>Metazoa</taxon>
        <taxon>Ecdysozoa</taxon>
        <taxon>Arthropoda</taxon>
        <taxon>Hexapoda</taxon>
        <taxon>Insecta</taxon>
        <taxon>Pterygota</taxon>
        <taxon>Neoptera</taxon>
        <taxon>Endopterygota</taxon>
        <taxon>Diptera</taxon>
        <taxon>Brachycera</taxon>
        <taxon>Muscomorpha</taxon>
        <taxon>Ephydroidea</taxon>
        <taxon>Drosophilidae</taxon>
        <taxon>Drosophila</taxon>
        <taxon>Sophophora</taxon>
    </lineage>
</organism>
<dbReference type="InterPro" id="IPR014039">
    <property type="entry name" value="Transl_elong_EFTs/EF1B_dimer"/>
</dbReference>
<feature type="domain" description="Translation elongation factor EFTs/EF1B dimerisation" evidence="5">
    <location>
        <begin position="261"/>
        <end position="299"/>
    </location>
</feature>
<protein>
    <recommendedName>
        <fullName evidence="4">Elongation factor Ts, mitochondrial</fullName>
        <shortName evidence="4">EF-Ts</shortName>
        <shortName evidence="4">EF-TsMt</shortName>
    </recommendedName>
</protein>
<dbReference type="OMA" id="QEYMLDD"/>
<dbReference type="SUPFAM" id="SSF46934">
    <property type="entry name" value="UBA-like"/>
    <property type="match status" value="1"/>
</dbReference>
<keyword evidence="3 4" id="KW-0648">Protein biosynthesis</keyword>
<comment type="similarity">
    <text evidence="1 4">Belongs to the EF-Ts family.</text>
</comment>
<proteinExistence type="inferred from homology"/>
<dbReference type="Pfam" id="PF00889">
    <property type="entry name" value="EF_TS"/>
    <property type="match status" value="2"/>
</dbReference>
<dbReference type="PROSITE" id="PS01127">
    <property type="entry name" value="EF_TS_2"/>
    <property type="match status" value="1"/>
</dbReference>
<dbReference type="EMBL" id="OUUW01000004">
    <property type="protein sequence ID" value="SPP80028.1"/>
    <property type="molecule type" value="Genomic_DNA"/>
</dbReference>
<accession>A0A3B0K922</accession>
<keyword evidence="7" id="KW-1185">Reference proteome</keyword>
<evidence type="ECO:0000313" key="6">
    <source>
        <dbReference type="EMBL" id="SPP80028.1"/>
    </source>
</evidence>
<dbReference type="PANTHER" id="PTHR11741">
    <property type="entry name" value="ELONGATION FACTOR TS"/>
    <property type="match status" value="1"/>
</dbReference>
<dbReference type="Gene3D" id="1.10.8.10">
    <property type="entry name" value="DNA helicase RuvA subunit, C-terminal domain"/>
    <property type="match status" value="1"/>
</dbReference>
<dbReference type="FunFam" id="3.30.479.20:FF:000026">
    <property type="entry name" value="Elongation factor Ts, mitochondrial"/>
    <property type="match status" value="1"/>
</dbReference>
<dbReference type="InterPro" id="IPR001816">
    <property type="entry name" value="Transl_elong_EFTs/EF1B"/>
</dbReference>
<gene>
    <name evidence="6" type="ORF">DGUA_6G012968</name>
</gene>
<evidence type="ECO:0000256" key="2">
    <source>
        <dbReference type="ARBA" id="ARBA00022768"/>
    </source>
</evidence>
<dbReference type="SUPFAM" id="SSF54713">
    <property type="entry name" value="Elongation factor Ts (EF-Ts), dimerisation domain"/>
    <property type="match status" value="2"/>
</dbReference>
<dbReference type="InterPro" id="IPR036402">
    <property type="entry name" value="EF-Ts_dimer_sf"/>
</dbReference>
<reference evidence="7" key="1">
    <citation type="submission" date="2018-01" db="EMBL/GenBank/DDBJ databases">
        <authorList>
            <person name="Alioto T."/>
            <person name="Alioto T."/>
        </authorList>
    </citation>
    <scope>NUCLEOTIDE SEQUENCE [LARGE SCALE GENOMIC DNA]</scope>
</reference>
<evidence type="ECO:0000313" key="7">
    <source>
        <dbReference type="Proteomes" id="UP000268350"/>
    </source>
</evidence>
<feature type="domain" description="Translation elongation factor EFTs/EF1B dimerisation" evidence="5">
    <location>
        <begin position="97"/>
        <end position="247"/>
    </location>
</feature>
<dbReference type="OrthoDB" id="277235at2759"/>
<dbReference type="GO" id="GO:0003746">
    <property type="term" value="F:translation elongation factor activity"/>
    <property type="evidence" value="ECO:0007669"/>
    <property type="project" value="UniProtKB-UniRule"/>
</dbReference>
<sequence length="317" mass="35437">MLLQKFCTRALHTTRMVYASGTGAGLEKSALAALRKKTGYTFANCKKALELHNNNVNEAEKWLHSQAQTLGWTKATKMADRATAQGLVGVLVRGNLGAMVELNCETDFVARNDVFKRFVDHVARICLQYTEEIEFDGDLWKLGYQSEALKNLPTDEGRNLGDHLALLIGAVGENATIKRAICFKAKHDINLCGYAHPAPANVGTTEDTTQVGKYGTILAFRSDIKYPDYEFQKSICQQIVGLKPKKIGEYGKDKPVENKDDETCLIHQEYLLDADRTVGEILKENQTTVVDYHRYECGEPTRGNLDEIIRSREQSSN</sequence>
<dbReference type="PANTHER" id="PTHR11741:SF0">
    <property type="entry name" value="ELONGATION FACTOR TS, MITOCHONDRIAL"/>
    <property type="match status" value="1"/>
</dbReference>
<dbReference type="InterPro" id="IPR009060">
    <property type="entry name" value="UBA-like_sf"/>
</dbReference>
<dbReference type="InterPro" id="IPR018101">
    <property type="entry name" value="Transl_elong_Ts_CS"/>
</dbReference>
<name>A0A3B0K922_DROGU</name>